<dbReference type="InterPro" id="IPR001909">
    <property type="entry name" value="KRAB"/>
</dbReference>
<dbReference type="SUPFAM" id="SSF109640">
    <property type="entry name" value="KRAB domain (Kruppel-associated box)"/>
    <property type="match status" value="1"/>
</dbReference>
<dbReference type="CDD" id="cd07765">
    <property type="entry name" value="KRAB_A-box"/>
    <property type="match status" value="1"/>
</dbReference>
<dbReference type="GO" id="GO:0006355">
    <property type="term" value="P:regulation of DNA-templated transcription"/>
    <property type="evidence" value="ECO:0007669"/>
    <property type="project" value="InterPro"/>
</dbReference>
<feature type="domain" description="KRAB" evidence="2">
    <location>
        <begin position="4"/>
        <end position="75"/>
    </location>
</feature>
<protein>
    <recommendedName>
        <fullName evidence="2">KRAB domain-containing protein</fullName>
    </recommendedName>
</protein>
<dbReference type="Gene3D" id="6.10.140.140">
    <property type="match status" value="1"/>
</dbReference>
<dbReference type="PANTHER" id="PTHR12138">
    <property type="entry name" value="PRIMATE-EXPANDED PROTEIN FAMILY"/>
    <property type="match status" value="1"/>
</dbReference>
<dbReference type="AlphaFoldDB" id="A0A2I3RNJ5"/>
<sequence>MGPLQFRDVAIEFSLEEWHCLDMAQRNLYRDVMLENYRNLVFLGIVVSKPDLITHLEQGKKPSTMKRHEMVANPSGPVLHILFFCCCFLSFFLFLSFFFFFLRWNLALLPRLKCSGAISAHCKLCLLGSSDSPTSASQVAGITGARHIAKVIFVFLVEMVFHHVGQARLKLLTSGYLPTSTSQSARITGLSYCTWPVLHILDIDL</sequence>
<evidence type="ECO:0000256" key="1">
    <source>
        <dbReference type="SAM" id="Phobius"/>
    </source>
</evidence>
<keyword evidence="4" id="KW-1185">Reference proteome</keyword>
<reference evidence="3 4" key="1">
    <citation type="journal article" date="2005" name="Nature">
        <title>Initial sequence of the chimpanzee genome and comparison with the human genome.</title>
        <authorList>
            <consortium name="Chimpanzee sequencing and analysis consortium"/>
        </authorList>
    </citation>
    <scope>NUCLEOTIDE SEQUENCE [LARGE SCALE GENOMIC DNA]</scope>
</reference>
<accession>A0A2I3RNJ5</accession>
<dbReference type="Proteomes" id="UP000002277">
    <property type="component" value="Chromosome 19"/>
</dbReference>
<dbReference type="InterPro" id="IPR036051">
    <property type="entry name" value="KRAB_dom_sf"/>
</dbReference>
<dbReference type="GeneTree" id="ENSGT01150000286936"/>
<keyword evidence="1" id="KW-1133">Transmembrane helix</keyword>
<evidence type="ECO:0000313" key="4">
    <source>
        <dbReference type="Proteomes" id="UP000002277"/>
    </source>
</evidence>
<dbReference type="PANTHER" id="PTHR12138:SF162">
    <property type="entry name" value="CHROMOSOME UNDETERMINED SCAFFOLD_275, WHOLE GENOME SHOTGUN SEQUENCE"/>
    <property type="match status" value="1"/>
</dbReference>
<proteinExistence type="predicted"/>
<evidence type="ECO:0000259" key="2">
    <source>
        <dbReference type="PROSITE" id="PS50805"/>
    </source>
</evidence>
<organism evidence="3 4">
    <name type="scientific">Pan troglodytes</name>
    <name type="common">Chimpanzee</name>
    <dbReference type="NCBI Taxonomy" id="9598"/>
    <lineage>
        <taxon>Eukaryota</taxon>
        <taxon>Metazoa</taxon>
        <taxon>Chordata</taxon>
        <taxon>Craniata</taxon>
        <taxon>Vertebrata</taxon>
        <taxon>Euteleostomi</taxon>
        <taxon>Mammalia</taxon>
        <taxon>Eutheria</taxon>
        <taxon>Euarchontoglires</taxon>
        <taxon>Primates</taxon>
        <taxon>Haplorrhini</taxon>
        <taxon>Catarrhini</taxon>
        <taxon>Hominidae</taxon>
        <taxon>Pan</taxon>
    </lineage>
</organism>
<name>A0A2I3RNJ5_PANTR</name>
<dbReference type="SMART" id="SM00349">
    <property type="entry name" value="KRAB"/>
    <property type="match status" value="1"/>
</dbReference>
<reference evidence="3" key="3">
    <citation type="submission" date="2025-09" db="UniProtKB">
        <authorList>
            <consortium name="Ensembl"/>
        </authorList>
    </citation>
    <scope>IDENTIFICATION</scope>
</reference>
<dbReference type="EMBL" id="AACZ04030926">
    <property type="status" value="NOT_ANNOTATED_CDS"/>
    <property type="molecule type" value="Genomic_DNA"/>
</dbReference>
<evidence type="ECO:0000313" key="3">
    <source>
        <dbReference type="Ensembl" id="ENSPTRP00000066232.1"/>
    </source>
</evidence>
<dbReference type="Bgee" id="ENSPTRG00000023948">
    <property type="expression patterns" value="Expressed in thymus and 19 other cell types or tissues"/>
</dbReference>
<keyword evidence="1" id="KW-0472">Membrane</keyword>
<dbReference type="Pfam" id="PF01352">
    <property type="entry name" value="KRAB"/>
    <property type="match status" value="1"/>
</dbReference>
<dbReference type="PRINTS" id="PR02045">
    <property type="entry name" value="F138DOMAIN"/>
</dbReference>
<feature type="transmembrane region" description="Helical" evidence="1">
    <location>
        <begin position="78"/>
        <end position="102"/>
    </location>
</feature>
<dbReference type="Ensembl" id="ENSPTRT00000108082.1">
    <property type="protein sequence ID" value="ENSPTRP00000066232.1"/>
    <property type="gene ID" value="ENSPTRG00000023948.5"/>
</dbReference>
<reference evidence="3" key="2">
    <citation type="submission" date="2025-08" db="UniProtKB">
        <authorList>
            <consortium name="Ensembl"/>
        </authorList>
    </citation>
    <scope>IDENTIFICATION</scope>
</reference>
<keyword evidence="1" id="KW-0812">Transmembrane</keyword>
<dbReference type="PROSITE" id="PS50805">
    <property type="entry name" value="KRAB"/>
    <property type="match status" value="1"/>
</dbReference>